<dbReference type="AlphaFoldDB" id="A0A2S0Q996"/>
<organism evidence="1 2">
    <name type="scientific">Nodularia spumigena UHCC 0039</name>
    <dbReference type="NCBI Taxonomy" id="1914872"/>
    <lineage>
        <taxon>Bacteria</taxon>
        <taxon>Bacillati</taxon>
        <taxon>Cyanobacteriota</taxon>
        <taxon>Cyanophyceae</taxon>
        <taxon>Nostocales</taxon>
        <taxon>Nodulariaceae</taxon>
        <taxon>Nodularia</taxon>
    </lineage>
</organism>
<protein>
    <recommendedName>
        <fullName evidence="3">Transposase DDE domain-containing protein</fullName>
    </recommendedName>
</protein>
<dbReference type="EMBL" id="CP020114">
    <property type="protein sequence ID" value="AVZ30880.1"/>
    <property type="molecule type" value="Genomic_DNA"/>
</dbReference>
<name>A0A2S0Q996_NODSP</name>
<gene>
    <name evidence="1" type="ORF">BMF81_02962</name>
</gene>
<sequence length="82" mass="9300">MENPVVMLNVKKIQIPNIYHLGSVLSNDSMLKEYKAQQSCERGFGFLKDPLFFADSIFLKSPERIESLAMIMGLCLLVYTLA</sequence>
<proteinExistence type="predicted"/>
<dbReference type="Proteomes" id="UP000244056">
    <property type="component" value="Chromosome"/>
</dbReference>
<reference evidence="1 2" key="1">
    <citation type="submission" date="2017-03" db="EMBL/GenBank/DDBJ databases">
        <title>Comparative genomics of the toxic Baltic Sea cyanobacteria Nodularia spumigena UHCC 0039 and its response on varying salinity.</title>
        <authorList>
            <person name="Teikari J.E."/>
        </authorList>
    </citation>
    <scope>NUCLEOTIDE SEQUENCE [LARGE SCALE GENOMIC DNA]</scope>
    <source>
        <strain evidence="1 2">UHCC 0039</strain>
    </source>
</reference>
<dbReference type="PANTHER" id="PTHR34614:SF2">
    <property type="entry name" value="TRANSPOSASE IS4-LIKE DOMAIN-CONTAINING PROTEIN"/>
    <property type="match status" value="1"/>
</dbReference>
<accession>A0A2S0Q996</accession>
<dbReference type="KEGG" id="nsp:BMF81_02962"/>
<evidence type="ECO:0000313" key="2">
    <source>
        <dbReference type="Proteomes" id="UP000244056"/>
    </source>
</evidence>
<evidence type="ECO:0000313" key="1">
    <source>
        <dbReference type="EMBL" id="AVZ30880.1"/>
    </source>
</evidence>
<evidence type="ECO:0008006" key="3">
    <source>
        <dbReference type="Google" id="ProtNLM"/>
    </source>
</evidence>
<dbReference type="PANTHER" id="PTHR34614">
    <property type="match status" value="1"/>
</dbReference>